<evidence type="ECO:0000313" key="1">
    <source>
        <dbReference type="EMBL" id="TPG37506.1"/>
    </source>
</evidence>
<reference evidence="1 2" key="1">
    <citation type="journal article" date="2019" name="Environ. Microbiol.">
        <title>Species interactions and distinct microbial communities in high Arctic permafrost affected cryosols are associated with the CH4 and CO2 gas fluxes.</title>
        <authorList>
            <person name="Altshuler I."/>
            <person name="Hamel J."/>
            <person name="Turney S."/>
            <person name="Magnuson E."/>
            <person name="Levesque R."/>
            <person name="Greer C."/>
            <person name="Whyte L.G."/>
        </authorList>
    </citation>
    <scope>NUCLEOTIDE SEQUENCE [LARGE SCALE GENOMIC DNA]</scope>
    <source>
        <strain evidence="1 2">42</strain>
    </source>
</reference>
<comment type="caution">
    <text evidence="1">The sequence shown here is derived from an EMBL/GenBank/DDBJ whole genome shotgun (WGS) entry which is preliminary data.</text>
</comment>
<dbReference type="AlphaFoldDB" id="A0A502ELZ5"/>
<sequence length="152" mass="17732">MTKRETDLNEIKRLLAEKDSDGVYDKAFGFINFYTEDEEILLLLCQIFESDWHKAHEDMARAFQGISNPITAETLFKVTFSDFENYNWNENYPMQRKCVWALADIGTDEAINYLKQIEQQANETIAAFATKRLLNWESELGRKGPLSQFENS</sequence>
<name>A0A502ELZ5_9FLAO</name>
<keyword evidence="2" id="KW-1185">Reference proteome</keyword>
<proteinExistence type="predicted"/>
<accession>A0A502ELZ5</accession>
<evidence type="ECO:0008006" key="3">
    <source>
        <dbReference type="Google" id="ProtNLM"/>
    </source>
</evidence>
<organism evidence="1 2">
    <name type="scientific">Flavobacterium pectinovorum</name>
    <dbReference type="NCBI Taxonomy" id="29533"/>
    <lineage>
        <taxon>Bacteria</taxon>
        <taxon>Pseudomonadati</taxon>
        <taxon>Bacteroidota</taxon>
        <taxon>Flavobacteriia</taxon>
        <taxon>Flavobacteriales</taxon>
        <taxon>Flavobacteriaceae</taxon>
        <taxon>Flavobacterium</taxon>
    </lineage>
</organism>
<dbReference type="EMBL" id="RCZH01000013">
    <property type="protein sequence ID" value="TPG37506.1"/>
    <property type="molecule type" value="Genomic_DNA"/>
</dbReference>
<dbReference type="RefSeq" id="WP_140509820.1">
    <property type="nucleotide sequence ID" value="NZ_RCZH01000013.1"/>
</dbReference>
<dbReference type="Proteomes" id="UP000319700">
    <property type="component" value="Unassembled WGS sequence"/>
</dbReference>
<dbReference type="OrthoDB" id="65842at2"/>
<gene>
    <name evidence="1" type="ORF">EAH81_18620</name>
</gene>
<protein>
    <recommendedName>
        <fullName evidence="3">HEAT repeat domain-containing protein</fullName>
    </recommendedName>
</protein>
<evidence type="ECO:0000313" key="2">
    <source>
        <dbReference type="Proteomes" id="UP000319700"/>
    </source>
</evidence>